<protein>
    <submittedName>
        <fullName evidence="2">Discoidin domain-containing protein</fullName>
    </submittedName>
</protein>
<dbReference type="PROSITE" id="PS50022">
    <property type="entry name" value="FA58C_3"/>
    <property type="match status" value="1"/>
</dbReference>
<name>A0ABR7X9D2_9SPHI</name>
<dbReference type="Proteomes" id="UP000618754">
    <property type="component" value="Unassembled WGS sequence"/>
</dbReference>
<evidence type="ECO:0000313" key="3">
    <source>
        <dbReference type="Proteomes" id="UP000618754"/>
    </source>
</evidence>
<dbReference type="Pfam" id="PF00754">
    <property type="entry name" value="F5_F8_type_C"/>
    <property type="match status" value="1"/>
</dbReference>
<dbReference type="InterPro" id="IPR008979">
    <property type="entry name" value="Galactose-bd-like_sf"/>
</dbReference>
<reference evidence="2 3" key="1">
    <citation type="submission" date="2020-09" db="EMBL/GenBank/DDBJ databases">
        <title>Novel species of Mucilaginibacter isolated from a glacier on the Tibetan Plateau.</title>
        <authorList>
            <person name="Liu Q."/>
            <person name="Xin Y.-H."/>
        </authorList>
    </citation>
    <scope>NUCLEOTIDE SEQUENCE [LARGE SCALE GENOMIC DNA]</scope>
    <source>
        <strain evidence="2 3">CGMCC 1.13878</strain>
    </source>
</reference>
<accession>A0ABR7X9D2</accession>
<dbReference type="RefSeq" id="WP_191176049.1">
    <property type="nucleotide sequence ID" value="NZ_JACWMW010000002.1"/>
</dbReference>
<dbReference type="SUPFAM" id="SSF49785">
    <property type="entry name" value="Galactose-binding domain-like"/>
    <property type="match status" value="1"/>
</dbReference>
<dbReference type="Gene3D" id="2.60.120.260">
    <property type="entry name" value="Galactose-binding domain-like"/>
    <property type="match status" value="1"/>
</dbReference>
<comment type="caution">
    <text evidence="2">The sequence shown here is derived from an EMBL/GenBank/DDBJ whole genome shotgun (WGS) entry which is preliminary data.</text>
</comment>
<dbReference type="EMBL" id="JACWMW010000002">
    <property type="protein sequence ID" value="MBD1386235.1"/>
    <property type="molecule type" value="Genomic_DNA"/>
</dbReference>
<proteinExistence type="predicted"/>
<organism evidence="2 3">
    <name type="scientific">Mucilaginibacter rigui</name>
    <dbReference type="NCBI Taxonomy" id="534635"/>
    <lineage>
        <taxon>Bacteria</taxon>
        <taxon>Pseudomonadati</taxon>
        <taxon>Bacteroidota</taxon>
        <taxon>Sphingobacteriia</taxon>
        <taxon>Sphingobacteriales</taxon>
        <taxon>Sphingobacteriaceae</taxon>
        <taxon>Mucilaginibacter</taxon>
    </lineage>
</organism>
<dbReference type="InterPro" id="IPR000421">
    <property type="entry name" value="FA58C"/>
</dbReference>
<feature type="domain" description="F5/8 type C" evidence="1">
    <location>
        <begin position="34"/>
        <end position="187"/>
    </location>
</feature>
<sequence>MKNLTGKHNFYINYLAQFFLVCAFCVGCTVKGKAQNIALNKPYTLSVLPNYNLTAPSTDKTSLTDGSYTSGKLWTNKTTVGWTRRNDVTITIDLQRQAPVRAVNFNSVRGSEAGVNFPANIYVFISSDNQNYAYLGDAAQTDDNASGTYKVEKFSVDNLNATGRYVKLVVVPNGKFIFCDEIEIIRGNGVAKAIAKNIPVAKIKDVVDSLTQATSDKKDLARKGYSITTMANKSIAQVKGEIGVANANKLKKSFATSFVIEKYNPWDTLSAIRKPVAANGPLLYDFAISVGGVQYGAFVITNTNTTSQTVSFNINNNPSIASIDLFEGRQVPSLDGSQVVDPLVPIMRNANVQPGESKMFVFKVTGKASATAASSTIGITSQGFNSSISVNTNIINISGAADNDINTVNWAYLNYPMLKNIKAAAVKDLKDHHINTFVIPAKVIPKPGDFNFTALNAYIQNIKPAKNILLFANYSAAANQSSDPNVKFMTDAWKANFIKWYAAMIATIKNNGGITNIYLYPYDEARKNDITAFNVFAKWAKQSVSNLKLFGTLTNADAIKQVSPYLSVSEVKNDASLLAAIAASQSDVWIYDTKGVSRSLSPYQYYRLMAWNAFAKGLKGIGFWNYADIGSDRSTNLISAPFKNVGNDFAVIYNSPDNGIITSRRWEAFKLGIEDYRIISTYSKKFGVQKTKDLVLSVTSAPSSLNKADEVRNRMIKELVN</sequence>
<gene>
    <name evidence="2" type="ORF">IDJ75_13195</name>
</gene>
<evidence type="ECO:0000259" key="1">
    <source>
        <dbReference type="PROSITE" id="PS50022"/>
    </source>
</evidence>
<evidence type="ECO:0000313" key="2">
    <source>
        <dbReference type="EMBL" id="MBD1386235.1"/>
    </source>
</evidence>
<keyword evidence="3" id="KW-1185">Reference proteome</keyword>